<organism evidence="2 3">
    <name type="scientific">Salana multivorans</name>
    <dbReference type="NCBI Taxonomy" id="120377"/>
    <lineage>
        <taxon>Bacteria</taxon>
        <taxon>Bacillati</taxon>
        <taxon>Actinomycetota</taxon>
        <taxon>Actinomycetes</taxon>
        <taxon>Micrococcales</taxon>
        <taxon>Beutenbergiaceae</taxon>
        <taxon>Salana</taxon>
    </lineage>
</organism>
<dbReference type="Proteomes" id="UP000275356">
    <property type="component" value="Unassembled WGS sequence"/>
</dbReference>
<protein>
    <submittedName>
        <fullName evidence="2">Dynamin family protein</fullName>
    </submittedName>
</protein>
<dbReference type="InterPro" id="IPR027417">
    <property type="entry name" value="P-loop_NTPase"/>
</dbReference>
<evidence type="ECO:0000313" key="2">
    <source>
        <dbReference type="EMBL" id="ROR97708.1"/>
    </source>
</evidence>
<name>A0A3N2DDH1_9MICO</name>
<dbReference type="AlphaFoldDB" id="A0A3N2DDH1"/>
<proteinExistence type="predicted"/>
<evidence type="ECO:0000256" key="1">
    <source>
        <dbReference type="SAM" id="MobiDB-lite"/>
    </source>
</evidence>
<feature type="region of interest" description="Disordered" evidence="1">
    <location>
        <begin position="677"/>
        <end position="699"/>
    </location>
</feature>
<dbReference type="SUPFAM" id="SSF52540">
    <property type="entry name" value="P-loop containing nucleoside triphosphate hydrolases"/>
    <property type="match status" value="1"/>
</dbReference>
<dbReference type="EMBL" id="RKHQ01000001">
    <property type="protein sequence ID" value="ROR97708.1"/>
    <property type="molecule type" value="Genomic_DNA"/>
</dbReference>
<dbReference type="RefSeq" id="WP_170169444.1">
    <property type="nucleotide sequence ID" value="NZ_RKHQ01000001.1"/>
</dbReference>
<reference evidence="2 3" key="1">
    <citation type="submission" date="2018-11" db="EMBL/GenBank/DDBJ databases">
        <title>Sequencing the genomes of 1000 actinobacteria strains.</title>
        <authorList>
            <person name="Klenk H.-P."/>
        </authorList>
    </citation>
    <scope>NUCLEOTIDE SEQUENCE [LARGE SCALE GENOMIC DNA]</scope>
    <source>
        <strain evidence="2 3">DSM 13521</strain>
    </source>
</reference>
<comment type="caution">
    <text evidence="2">The sequence shown here is derived from an EMBL/GenBank/DDBJ whole genome shotgun (WGS) entry which is preliminary data.</text>
</comment>
<sequence length="713" mass="72755">MTDRTTDTGGAAETAARLDLVSAVDVVRGRLAATRLPLEVAGVEAARRRRRELLDQIDDYLLPRLRTDGAPLLVVVGGSTGAGKSTLVNSLLGERLTQPGVLRPTTRSPVLVHHPADGPWFAPERVFPTLARVETTGGGAPAAVATTTPGPPGAVADATGVGAVPTPPGAVPASPGAVGAPAHLAGVPAGRAAADRDGTPIDGVRALRLVPYPALPPGLALLDAPDIDSVEAANRDLAAQLLAAADLWLFVTTAARYADAVPWELLRSAAARHAQVALVISRVDPGSGEVVADLARMARENGLGDARLFVVPEARLDADGLLPEAAVAQIAGWLTDLGGSASARDEVALATRDGVVTDVAGAVDVIATAADAQAESAARLTDIVEVAYAQAAATVRTATTDGAMLRGEVLGRWQDFVGASDIMRTLERGVGRVRDAVGAFFRGGRPSAQPVELAIAHGLEAVTLDAVETARERVRSAWRSDPAGAALLRDGDGATAGVTGVGTAELRASIAEQIRGWQEDVLAVVREQGEDRRGLARAMSFGVNGLGVALMLVVFAGTGGVTGVEVGIAGGTAILAQKVLEAAFGDDAVRRLTDEVAARLQVRLDSVLDADATIALTAVAASGVSDGDGQLLRSASAGLTAAAARERAVRAAIVERVPVAVPALRGARLRDRAGTWDDAEATGADPGPAADAAGQGASAETRGWWRRLFGSGR</sequence>
<feature type="compositionally biased region" description="Low complexity" evidence="1">
    <location>
        <begin position="681"/>
        <end position="699"/>
    </location>
</feature>
<evidence type="ECO:0000313" key="3">
    <source>
        <dbReference type="Proteomes" id="UP000275356"/>
    </source>
</evidence>
<accession>A0A3N2DDH1</accession>
<dbReference type="CDD" id="cd00882">
    <property type="entry name" value="Ras_like_GTPase"/>
    <property type="match status" value="1"/>
</dbReference>
<gene>
    <name evidence="2" type="ORF">EDD28_2314</name>
</gene>
<keyword evidence="3" id="KW-1185">Reference proteome</keyword>
<dbReference type="Gene3D" id="3.40.50.300">
    <property type="entry name" value="P-loop containing nucleotide triphosphate hydrolases"/>
    <property type="match status" value="1"/>
</dbReference>